<accession>A0A1D9MI27</accession>
<keyword evidence="1" id="KW-1133">Transmembrane helix</keyword>
<dbReference type="KEGG" id="avu:BK816_00545"/>
<evidence type="ECO:0008006" key="4">
    <source>
        <dbReference type="Google" id="ProtNLM"/>
    </source>
</evidence>
<dbReference type="InterPro" id="IPR007165">
    <property type="entry name" value="Phage_holin_4_2"/>
</dbReference>
<feature type="transmembrane region" description="Helical" evidence="1">
    <location>
        <begin position="99"/>
        <end position="121"/>
    </location>
</feature>
<feature type="transmembrane region" description="Helical" evidence="1">
    <location>
        <begin position="64"/>
        <end position="87"/>
    </location>
</feature>
<dbReference type="AlphaFoldDB" id="A0A1D9MI27"/>
<dbReference type="STRING" id="1912795.BK816_00545"/>
<dbReference type="PANTHER" id="PTHR37309">
    <property type="entry name" value="SLR0284 PROTEIN"/>
    <property type="match status" value="1"/>
</dbReference>
<feature type="transmembrane region" description="Helical" evidence="1">
    <location>
        <begin position="37"/>
        <end position="57"/>
    </location>
</feature>
<keyword evidence="1" id="KW-0472">Membrane</keyword>
<sequence>MKFVYQIIANTVGLWVATLLLPGLFVPETASTSENILTYLSIGLILTLLNSIVRPVIKFLSFPLYILTLGLFGLVVNAIIIGLTGWISTQLTWGLHVSGFWAALFGGLIVSIIASAVTALISSKD</sequence>
<dbReference type="Pfam" id="PF04020">
    <property type="entry name" value="Phage_holin_4_2"/>
    <property type="match status" value="1"/>
</dbReference>
<proteinExistence type="predicted"/>
<evidence type="ECO:0000313" key="2">
    <source>
        <dbReference type="EMBL" id="AOZ71965.1"/>
    </source>
</evidence>
<keyword evidence="1" id="KW-0812">Transmembrane</keyword>
<evidence type="ECO:0000256" key="1">
    <source>
        <dbReference type="SAM" id="Phobius"/>
    </source>
</evidence>
<reference evidence="2 3" key="1">
    <citation type="submission" date="2016-10" db="EMBL/GenBank/DDBJ databases">
        <title>Actinomyces aegypiusis sp. nov., isolated from the Aegypius monachus in Qinghai Tibet Plateau China.</title>
        <authorList>
            <person name="Wang Y."/>
        </authorList>
    </citation>
    <scope>NUCLEOTIDE SEQUENCE [LARGE SCALE GENOMIC DNA]</scope>
    <source>
        <strain evidence="2 3">VUL4_3</strain>
    </source>
</reference>
<dbReference type="OrthoDB" id="9810847at2"/>
<dbReference type="EMBL" id="CP017812">
    <property type="protein sequence ID" value="AOZ71965.1"/>
    <property type="molecule type" value="Genomic_DNA"/>
</dbReference>
<keyword evidence="3" id="KW-1185">Reference proteome</keyword>
<name>A0A1D9MI27_9ACTO</name>
<dbReference type="PANTHER" id="PTHR37309:SF1">
    <property type="entry name" value="SLR0284 PROTEIN"/>
    <property type="match status" value="1"/>
</dbReference>
<protein>
    <recommendedName>
        <fullName evidence="4">Phage holin family protein</fullName>
    </recommendedName>
</protein>
<feature type="transmembrane region" description="Helical" evidence="1">
    <location>
        <begin position="7"/>
        <end position="25"/>
    </location>
</feature>
<gene>
    <name evidence="2" type="ORF">BK816_00545</name>
</gene>
<evidence type="ECO:0000313" key="3">
    <source>
        <dbReference type="Proteomes" id="UP000176288"/>
    </source>
</evidence>
<dbReference type="RefSeq" id="WP_071163431.1">
    <property type="nucleotide sequence ID" value="NZ_CP017812.1"/>
</dbReference>
<dbReference type="Proteomes" id="UP000176288">
    <property type="component" value="Chromosome"/>
</dbReference>
<organism evidence="2 3">
    <name type="scientific">Boudabousia tangfeifanii</name>
    <dbReference type="NCBI Taxonomy" id="1912795"/>
    <lineage>
        <taxon>Bacteria</taxon>
        <taxon>Bacillati</taxon>
        <taxon>Actinomycetota</taxon>
        <taxon>Actinomycetes</taxon>
        <taxon>Actinomycetales</taxon>
        <taxon>Actinomycetaceae</taxon>
        <taxon>Boudabousia</taxon>
    </lineage>
</organism>